<evidence type="ECO:0000313" key="9">
    <source>
        <dbReference type="EMBL" id="PVH30783.1"/>
    </source>
</evidence>
<feature type="transmembrane region" description="Helical" evidence="8">
    <location>
        <begin position="219"/>
        <end position="237"/>
    </location>
</feature>
<evidence type="ECO:0000313" key="10">
    <source>
        <dbReference type="Proteomes" id="UP000245911"/>
    </source>
</evidence>
<comment type="subcellular location">
    <subcellularLocation>
        <location evidence="1 8">Cell membrane</location>
        <topology evidence="1 8">Multi-pass membrane protein</topology>
    </subcellularLocation>
</comment>
<dbReference type="EMBL" id="QDKM01000001">
    <property type="protein sequence ID" value="PVH30783.1"/>
    <property type="molecule type" value="Genomic_DNA"/>
</dbReference>
<proteinExistence type="inferred from homology"/>
<keyword evidence="5 8" id="KW-0812">Transmembrane</keyword>
<keyword evidence="4 8" id="KW-1003">Cell membrane</keyword>
<keyword evidence="7 8" id="KW-0472">Membrane</keyword>
<organism evidence="9 10">
    <name type="scientific">Pararhodobacter oceanensis</name>
    <dbReference type="NCBI Taxonomy" id="2172121"/>
    <lineage>
        <taxon>Bacteria</taxon>
        <taxon>Pseudomonadati</taxon>
        <taxon>Pseudomonadota</taxon>
        <taxon>Alphaproteobacteria</taxon>
        <taxon>Rhodobacterales</taxon>
        <taxon>Paracoccaceae</taxon>
        <taxon>Pararhodobacter</taxon>
    </lineage>
</organism>
<evidence type="ECO:0000256" key="2">
    <source>
        <dbReference type="ARBA" id="ARBA00009142"/>
    </source>
</evidence>
<feature type="transmembrane region" description="Helical" evidence="8">
    <location>
        <begin position="71"/>
        <end position="86"/>
    </location>
</feature>
<evidence type="ECO:0000256" key="6">
    <source>
        <dbReference type="ARBA" id="ARBA00022989"/>
    </source>
</evidence>
<dbReference type="Proteomes" id="UP000245911">
    <property type="component" value="Unassembled WGS sequence"/>
</dbReference>
<protein>
    <recommendedName>
        <fullName evidence="8">Probable membrane transporter protein</fullName>
    </recommendedName>
</protein>
<reference evidence="9 10" key="1">
    <citation type="submission" date="2018-04" db="EMBL/GenBank/DDBJ databases">
        <title>Pararhodobacter oceanense sp. nov., isolated from marine intertidal sediment.</title>
        <authorList>
            <person name="Wang X.-L."/>
            <person name="Du Z.-J."/>
        </authorList>
    </citation>
    <scope>NUCLEOTIDE SEQUENCE [LARGE SCALE GENOMIC DNA]</scope>
    <source>
        <strain evidence="9 10">AM505</strain>
    </source>
</reference>
<dbReference type="InterPro" id="IPR002781">
    <property type="entry name" value="TM_pro_TauE-like"/>
</dbReference>
<dbReference type="InterPro" id="IPR052017">
    <property type="entry name" value="TSUP"/>
</dbReference>
<comment type="caution">
    <text evidence="9">The sequence shown here is derived from an EMBL/GenBank/DDBJ whole genome shotgun (WGS) entry which is preliminary data.</text>
</comment>
<evidence type="ECO:0000256" key="5">
    <source>
        <dbReference type="ARBA" id="ARBA00022692"/>
    </source>
</evidence>
<feature type="transmembrane region" description="Helical" evidence="8">
    <location>
        <begin position="190"/>
        <end position="212"/>
    </location>
</feature>
<name>A0A2T8HZD0_9RHOB</name>
<dbReference type="PANTHER" id="PTHR30269">
    <property type="entry name" value="TRANSMEMBRANE PROTEIN YFCA"/>
    <property type="match status" value="1"/>
</dbReference>
<evidence type="ECO:0000256" key="4">
    <source>
        <dbReference type="ARBA" id="ARBA00022475"/>
    </source>
</evidence>
<feature type="transmembrane region" description="Helical" evidence="8">
    <location>
        <begin position="36"/>
        <end position="59"/>
    </location>
</feature>
<dbReference type="AlphaFoldDB" id="A0A2T8HZD0"/>
<comment type="similarity">
    <text evidence="2 8">Belongs to the 4-toluene sulfonate uptake permease (TSUP) (TC 2.A.102) family.</text>
</comment>
<keyword evidence="3" id="KW-0813">Transport</keyword>
<feature type="transmembrane region" description="Helical" evidence="8">
    <location>
        <begin position="92"/>
        <end position="115"/>
    </location>
</feature>
<evidence type="ECO:0000256" key="3">
    <source>
        <dbReference type="ARBA" id="ARBA00022448"/>
    </source>
</evidence>
<keyword evidence="6 8" id="KW-1133">Transmembrane helix</keyword>
<sequence>MLWVTMLSVALVGLSKGGLGGAFAMMGVPVMSLVMPPLLAAAVLLPILLMMDALSLWYWRGWANWRLLRRMLPAAVVGITLGWATAELTSEAMVRLIIGAVALGFAARAALGPLIGMAMRHRPGSGWFWGGFAGFTSFVAHAGGPPFQVHVLPAKMAPKLYTGTSVKFFAIVNAIKLLPYGMLGMFEGEVVVSALVMLPLAIVAVSAGAAIIKRMPARIFYPFSYAMIAVVGVKLIYDGIGGL</sequence>
<dbReference type="PANTHER" id="PTHR30269:SF37">
    <property type="entry name" value="MEMBRANE TRANSPORTER PROTEIN"/>
    <property type="match status" value="1"/>
</dbReference>
<dbReference type="Pfam" id="PF01925">
    <property type="entry name" value="TauE"/>
    <property type="match status" value="1"/>
</dbReference>
<evidence type="ECO:0000256" key="7">
    <source>
        <dbReference type="ARBA" id="ARBA00023136"/>
    </source>
</evidence>
<feature type="transmembrane region" description="Helical" evidence="8">
    <location>
        <begin position="127"/>
        <end position="144"/>
    </location>
</feature>
<keyword evidence="10" id="KW-1185">Reference proteome</keyword>
<gene>
    <name evidence="9" type="ORF">DDE20_01065</name>
</gene>
<dbReference type="GO" id="GO:0005886">
    <property type="term" value="C:plasma membrane"/>
    <property type="evidence" value="ECO:0007669"/>
    <property type="project" value="UniProtKB-SubCell"/>
</dbReference>
<dbReference type="OrthoDB" id="7028171at2"/>
<evidence type="ECO:0000256" key="1">
    <source>
        <dbReference type="ARBA" id="ARBA00004651"/>
    </source>
</evidence>
<evidence type="ECO:0000256" key="8">
    <source>
        <dbReference type="RuleBase" id="RU363041"/>
    </source>
</evidence>
<accession>A0A2T8HZD0</accession>